<gene>
    <name evidence="1" type="ORF">UFOVP1356_8</name>
</gene>
<dbReference type="InterPro" id="IPR036410">
    <property type="entry name" value="HSP_DnaJ_Cys-rich_dom_sf"/>
</dbReference>
<sequence length="54" mass="5580">MAATMRSFAPFLPALAEPHPVEEICSCCSGSGEGQFEGTTCRACGGSGIEWVEA</sequence>
<dbReference type="EMBL" id="LR797294">
    <property type="protein sequence ID" value="CAB4199784.1"/>
    <property type="molecule type" value="Genomic_DNA"/>
</dbReference>
<accession>A0A6J5S3E5</accession>
<proteinExistence type="predicted"/>
<name>A0A6J5S3E5_9CAUD</name>
<reference evidence="1" key="1">
    <citation type="submission" date="2020-05" db="EMBL/GenBank/DDBJ databases">
        <authorList>
            <person name="Chiriac C."/>
            <person name="Salcher M."/>
            <person name="Ghai R."/>
            <person name="Kavagutti S V."/>
        </authorList>
    </citation>
    <scope>NUCLEOTIDE SEQUENCE</scope>
</reference>
<evidence type="ECO:0000313" key="1">
    <source>
        <dbReference type="EMBL" id="CAB4199784.1"/>
    </source>
</evidence>
<dbReference type="SUPFAM" id="SSF57938">
    <property type="entry name" value="DnaJ/Hsp40 cysteine-rich domain"/>
    <property type="match status" value="1"/>
</dbReference>
<protein>
    <submittedName>
        <fullName evidence="1">Uncharacterized protein</fullName>
    </submittedName>
</protein>
<organism evidence="1">
    <name type="scientific">uncultured Caudovirales phage</name>
    <dbReference type="NCBI Taxonomy" id="2100421"/>
    <lineage>
        <taxon>Viruses</taxon>
        <taxon>Duplodnaviria</taxon>
        <taxon>Heunggongvirae</taxon>
        <taxon>Uroviricota</taxon>
        <taxon>Caudoviricetes</taxon>
        <taxon>Peduoviridae</taxon>
        <taxon>Maltschvirus</taxon>
        <taxon>Maltschvirus maltsch</taxon>
    </lineage>
</organism>